<dbReference type="AlphaFoldDB" id="A0AAD3M2J3"/>
<evidence type="ECO:0000313" key="14">
    <source>
        <dbReference type="Proteomes" id="UP001279410"/>
    </source>
</evidence>
<feature type="compositionally biased region" description="Basic and acidic residues" evidence="10">
    <location>
        <begin position="397"/>
        <end position="434"/>
    </location>
</feature>
<comment type="similarity">
    <text evidence="1">Belongs to the protein kinase superfamily. CAMK Ser/Thr protein kinase family. PIM subfamily.</text>
</comment>
<dbReference type="PANTHER" id="PTHR22984">
    <property type="entry name" value="SERINE/THREONINE-PROTEIN KINASE PIM"/>
    <property type="match status" value="1"/>
</dbReference>
<dbReference type="EC" id="2.7.11.1" evidence="2"/>
<keyword evidence="4" id="KW-0808">Transferase</keyword>
<proteinExistence type="inferred from homology"/>
<dbReference type="PROSITE" id="PS00108">
    <property type="entry name" value="PROTEIN_KINASE_ST"/>
    <property type="match status" value="1"/>
</dbReference>
<protein>
    <recommendedName>
        <fullName evidence="2">non-specific serine/threonine protein kinase</fullName>
        <ecNumber evidence="2">2.7.11.1</ecNumber>
    </recommendedName>
</protein>
<evidence type="ECO:0000256" key="4">
    <source>
        <dbReference type="ARBA" id="ARBA00022679"/>
    </source>
</evidence>
<evidence type="ECO:0000256" key="7">
    <source>
        <dbReference type="ARBA" id="ARBA00022840"/>
    </source>
</evidence>
<evidence type="ECO:0000256" key="1">
    <source>
        <dbReference type="ARBA" id="ARBA00005505"/>
    </source>
</evidence>
<evidence type="ECO:0000256" key="5">
    <source>
        <dbReference type="ARBA" id="ARBA00022741"/>
    </source>
</evidence>
<gene>
    <name evidence="13" type="ORF">AKAME5_000079100</name>
</gene>
<dbReference type="Proteomes" id="UP001279410">
    <property type="component" value="Unassembled WGS sequence"/>
</dbReference>
<evidence type="ECO:0000256" key="8">
    <source>
        <dbReference type="ARBA" id="ARBA00047899"/>
    </source>
</evidence>
<evidence type="ECO:0000256" key="2">
    <source>
        <dbReference type="ARBA" id="ARBA00012513"/>
    </source>
</evidence>
<organism evidence="13 14">
    <name type="scientific">Lates japonicus</name>
    <name type="common">Japanese lates</name>
    <dbReference type="NCBI Taxonomy" id="270547"/>
    <lineage>
        <taxon>Eukaryota</taxon>
        <taxon>Metazoa</taxon>
        <taxon>Chordata</taxon>
        <taxon>Craniata</taxon>
        <taxon>Vertebrata</taxon>
        <taxon>Euteleostomi</taxon>
        <taxon>Actinopterygii</taxon>
        <taxon>Neopterygii</taxon>
        <taxon>Teleostei</taxon>
        <taxon>Neoteleostei</taxon>
        <taxon>Acanthomorphata</taxon>
        <taxon>Carangaria</taxon>
        <taxon>Carangaria incertae sedis</taxon>
        <taxon>Centropomidae</taxon>
        <taxon>Lates</taxon>
    </lineage>
</organism>
<keyword evidence="14" id="KW-1185">Reference proteome</keyword>
<dbReference type="EMBL" id="BRZM01000002">
    <property type="protein sequence ID" value="GLD46432.1"/>
    <property type="molecule type" value="Genomic_DNA"/>
</dbReference>
<evidence type="ECO:0000259" key="12">
    <source>
        <dbReference type="PROSITE" id="PS50011"/>
    </source>
</evidence>
<dbReference type="Gene3D" id="3.30.200.20">
    <property type="entry name" value="Phosphorylase Kinase, domain 1"/>
    <property type="match status" value="1"/>
</dbReference>
<feature type="compositionally biased region" description="Low complexity" evidence="10">
    <location>
        <begin position="277"/>
        <end position="288"/>
    </location>
</feature>
<dbReference type="GO" id="GO:0043066">
    <property type="term" value="P:negative regulation of apoptotic process"/>
    <property type="evidence" value="ECO:0007669"/>
    <property type="project" value="TreeGrafter"/>
</dbReference>
<dbReference type="FunFam" id="3.30.200.20:FF:000475">
    <property type="entry name" value="Serine/threonine-protein kinase"/>
    <property type="match status" value="1"/>
</dbReference>
<keyword evidence="3" id="KW-0723">Serine/threonine-protein kinase</keyword>
<dbReference type="Pfam" id="PF00069">
    <property type="entry name" value="Pkinase"/>
    <property type="match status" value="1"/>
</dbReference>
<feature type="compositionally biased region" description="Basic residues" evidence="10">
    <location>
        <begin position="119"/>
        <end position="129"/>
    </location>
</feature>
<comment type="catalytic activity">
    <reaction evidence="9">
        <text>L-seryl-[protein] + ATP = O-phospho-L-seryl-[protein] + ADP + H(+)</text>
        <dbReference type="Rhea" id="RHEA:17989"/>
        <dbReference type="Rhea" id="RHEA-COMP:9863"/>
        <dbReference type="Rhea" id="RHEA-COMP:11604"/>
        <dbReference type="ChEBI" id="CHEBI:15378"/>
        <dbReference type="ChEBI" id="CHEBI:29999"/>
        <dbReference type="ChEBI" id="CHEBI:30616"/>
        <dbReference type="ChEBI" id="CHEBI:83421"/>
        <dbReference type="ChEBI" id="CHEBI:456216"/>
        <dbReference type="EC" id="2.7.11.1"/>
    </reaction>
</comment>
<dbReference type="InterPro" id="IPR051138">
    <property type="entry name" value="PIM_Ser/Thr_kinase"/>
</dbReference>
<feature type="region of interest" description="Disordered" evidence="10">
    <location>
        <begin position="114"/>
        <end position="154"/>
    </location>
</feature>
<evidence type="ECO:0000256" key="11">
    <source>
        <dbReference type="SAM" id="Phobius"/>
    </source>
</evidence>
<dbReference type="GO" id="GO:0004674">
    <property type="term" value="F:protein serine/threonine kinase activity"/>
    <property type="evidence" value="ECO:0007669"/>
    <property type="project" value="UniProtKB-KW"/>
</dbReference>
<comment type="caution">
    <text evidence="13">The sequence shown here is derived from an EMBL/GenBank/DDBJ whole genome shotgun (WGS) entry which is preliminary data.</text>
</comment>
<feature type="compositionally biased region" description="Polar residues" evidence="10">
    <location>
        <begin position="356"/>
        <end position="367"/>
    </location>
</feature>
<keyword evidence="11" id="KW-0472">Membrane</keyword>
<dbReference type="PANTHER" id="PTHR22984:SF11">
    <property type="entry name" value="AURORA KINASE-RELATED"/>
    <property type="match status" value="1"/>
</dbReference>
<keyword evidence="7" id="KW-0067">ATP-binding</keyword>
<dbReference type="Gene3D" id="1.10.510.10">
    <property type="entry name" value="Transferase(Phosphotransferase) domain 1"/>
    <property type="match status" value="1"/>
</dbReference>
<dbReference type="InterPro" id="IPR011009">
    <property type="entry name" value="Kinase-like_dom_sf"/>
</dbReference>
<feature type="transmembrane region" description="Helical" evidence="11">
    <location>
        <begin position="12"/>
        <end position="32"/>
    </location>
</feature>
<evidence type="ECO:0000256" key="3">
    <source>
        <dbReference type="ARBA" id="ARBA00022527"/>
    </source>
</evidence>
<dbReference type="PROSITE" id="PS50011">
    <property type="entry name" value="PROTEIN_KINASE_DOM"/>
    <property type="match status" value="1"/>
</dbReference>
<comment type="catalytic activity">
    <reaction evidence="8">
        <text>L-threonyl-[protein] + ATP = O-phospho-L-threonyl-[protein] + ADP + H(+)</text>
        <dbReference type="Rhea" id="RHEA:46608"/>
        <dbReference type="Rhea" id="RHEA-COMP:11060"/>
        <dbReference type="Rhea" id="RHEA-COMP:11605"/>
        <dbReference type="ChEBI" id="CHEBI:15378"/>
        <dbReference type="ChEBI" id="CHEBI:30013"/>
        <dbReference type="ChEBI" id="CHEBI:30616"/>
        <dbReference type="ChEBI" id="CHEBI:61977"/>
        <dbReference type="ChEBI" id="CHEBI:456216"/>
        <dbReference type="EC" id="2.7.11.1"/>
    </reaction>
</comment>
<name>A0AAD3M2J3_LATJO</name>
<accession>A0AAD3M2J3</accession>
<reference evidence="13" key="1">
    <citation type="submission" date="2022-08" db="EMBL/GenBank/DDBJ databases">
        <title>Genome sequencing of akame (Lates japonicus).</title>
        <authorList>
            <person name="Hashiguchi Y."/>
            <person name="Takahashi H."/>
        </authorList>
    </citation>
    <scope>NUCLEOTIDE SEQUENCE</scope>
    <source>
        <strain evidence="13">Kochi</strain>
    </source>
</reference>
<evidence type="ECO:0000256" key="10">
    <source>
        <dbReference type="SAM" id="MobiDB-lite"/>
    </source>
</evidence>
<evidence type="ECO:0000256" key="6">
    <source>
        <dbReference type="ARBA" id="ARBA00022777"/>
    </source>
</evidence>
<keyword evidence="6 13" id="KW-0418">Kinase</keyword>
<feature type="domain" description="Protein kinase" evidence="12">
    <location>
        <begin position="447"/>
        <end position="708"/>
    </location>
</feature>
<dbReference type="GO" id="GO:0007346">
    <property type="term" value="P:regulation of mitotic cell cycle"/>
    <property type="evidence" value="ECO:0007669"/>
    <property type="project" value="TreeGrafter"/>
</dbReference>
<feature type="compositionally biased region" description="Basic and acidic residues" evidence="10">
    <location>
        <begin position="291"/>
        <end position="301"/>
    </location>
</feature>
<keyword evidence="11" id="KW-0812">Transmembrane</keyword>
<keyword evidence="11" id="KW-1133">Transmembrane helix</keyword>
<dbReference type="InterPro" id="IPR000719">
    <property type="entry name" value="Prot_kinase_dom"/>
</dbReference>
<keyword evidence="5" id="KW-0547">Nucleotide-binding</keyword>
<dbReference type="GO" id="GO:0005737">
    <property type="term" value="C:cytoplasm"/>
    <property type="evidence" value="ECO:0007669"/>
    <property type="project" value="TreeGrafter"/>
</dbReference>
<dbReference type="GO" id="GO:0005524">
    <property type="term" value="F:ATP binding"/>
    <property type="evidence" value="ECO:0007669"/>
    <property type="project" value="UniProtKB-KW"/>
</dbReference>
<sequence length="709" mass="81812">MDKHTNDCHIELIGLVLLFLGLLFSMCLNVIFCIRRRTTLCRDKNDCCYSHIYREEGPSQDEGHYFHDLNHHEQQENLHNHHEQQENPIYGNISTDRRGSVEVCYEAMTTQHTRDRLKVAKKRKKQKYRHQQDQTHGRSTRQDQQPAHPTPPMNSFLEVEEDMEAHLPSRDTSTMVSHSSIYLNSQQIAQETEEMERERGMNVERENVGWEGIRRREDRGSREWKAEQESEERKERQIGVGNGAVCTQLSEIVMDKEPAKKIKTHRCRARRRDQERSSSTTQQSTASAMDGRMRSTKREASPVKNTQSKKTKVSEMTEPCSNSEEDSNVRGRKRKDRDNGDAPSKKTKTQRGGLLNQYNRESTSSLVETDRESSSNPLEGCSTALEYVNKRSSKRKAAADADGQTRKRTKRSLDLKESENNTQEETKKETKEESLFSARRAQFEAKYTEQNQLGEGGCGSVFAGYRNADNLPVAIKHIPNDKVLCKEVDRNGRQLSVEVAVMLKLAAKNNGSVGTSAPVSLLDWYDLGKELILVQERPVPCEDLLQYIEDNGGSLQEDEAKIILKQLVYAATELQKMKIFHRDIKVENILIETDSEVPRVRLIDFGLSCFFKKRSLYRVFYGTPAHIPPEFYSRKTYWAGPTTVWQVGVVLFEMLHRNTQFETPRFLRDELKISNTLSEDCQDFLQMCLTKVPEERSTLEQLLLHPWLR</sequence>
<evidence type="ECO:0000313" key="13">
    <source>
        <dbReference type="EMBL" id="GLD46432.1"/>
    </source>
</evidence>
<dbReference type="InterPro" id="IPR008271">
    <property type="entry name" value="Ser/Thr_kinase_AS"/>
</dbReference>
<feature type="compositionally biased region" description="Basic residues" evidence="10">
    <location>
        <begin position="261"/>
        <end position="271"/>
    </location>
</feature>
<dbReference type="SMART" id="SM00220">
    <property type="entry name" value="S_TKc"/>
    <property type="match status" value="1"/>
</dbReference>
<evidence type="ECO:0000256" key="9">
    <source>
        <dbReference type="ARBA" id="ARBA00048679"/>
    </source>
</evidence>
<feature type="region of interest" description="Disordered" evidence="10">
    <location>
        <begin position="257"/>
        <end position="435"/>
    </location>
</feature>
<feature type="region of interest" description="Disordered" evidence="10">
    <location>
        <begin position="216"/>
        <end position="236"/>
    </location>
</feature>
<dbReference type="SUPFAM" id="SSF56112">
    <property type="entry name" value="Protein kinase-like (PK-like)"/>
    <property type="match status" value="1"/>
</dbReference>